<organism evidence="3 4">
    <name type="scientific">Xylaria grammica</name>
    <dbReference type="NCBI Taxonomy" id="363999"/>
    <lineage>
        <taxon>Eukaryota</taxon>
        <taxon>Fungi</taxon>
        <taxon>Dikarya</taxon>
        <taxon>Ascomycota</taxon>
        <taxon>Pezizomycotina</taxon>
        <taxon>Sordariomycetes</taxon>
        <taxon>Xylariomycetidae</taxon>
        <taxon>Xylariales</taxon>
        <taxon>Xylariaceae</taxon>
        <taxon>Xylaria</taxon>
    </lineage>
</organism>
<proteinExistence type="inferred from homology"/>
<evidence type="ECO:0000256" key="1">
    <source>
        <dbReference type="ARBA" id="ARBA00035112"/>
    </source>
</evidence>
<accession>A0A439D530</accession>
<dbReference type="GO" id="GO:0043386">
    <property type="term" value="P:mycotoxin biosynthetic process"/>
    <property type="evidence" value="ECO:0007669"/>
    <property type="project" value="InterPro"/>
</dbReference>
<evidence type="ECO:0000313" key="4">
    <source>
        <dbReference type="Proteomes" id="UP000286045"/>
    </source>
</evidence>
<keyword evidence="4" id="KW-1185">Reference proteome</keyword>
<dbReference type="InterPro" id="IPR021765">
    <property type="entry name" value="UstYa-like"/>
</dbReference>
<dbReference type="PANTHER" id="PTHR33365">
    <property type="entry name" value="YALI0B05434P"/>
    <property type="match status" value="1"/>
</dbReference>
<name>A0A439D530_9PEZI</name>
<dbReference type="AlphaFoldDB" id="A0A439D530"/>
<evidence type="ECO:0000256" key="2">
    <source>
        <dbReference type="SAM" id="MobiDB-lite"/>
    </source>
</evidence>
<comment type="caution">
    <text evidence="3">The sequence shown here is derived from an EMBL/GenBank/DDBJ whole genome shotgun (WGS) entry which is preliminary data.</text>
</comment>
<reference evidence="3 4" key="1">
    <citation type="submission" date="2018-12" db="EMBL/GenBank/DDBJ databases">
        <title>Draft genome sequence of Xylaria grammica IHI A82.</title>
        <authorList>
            <person name="Buettner E."/>
            <person name="Kellner H."/>
        </authorList>
    </citation>
    <scope>NUCLEOTIDE SEQUENCE [LARGE SCALE GENOMIC DNA]</scope>
    <source>
        <strain evidence="3 4">IHI A82</strain>
    </source>
</reference>
<feature type="region of interest" description="Disordered" evidence="2">
    <location>
        <begin position="149"/>
        <end position="168"/>
    </location>
</feature>
<dbReference type="EMBL" id="RYZI01000151">
    <property type="protein sequence ID" value="RWA09500.1"/>
    <property type="molecule type" value="Genomic_DNA"/>
</dbReference>
<dbReference type="PANTHER" id="PTHR33365:SF12">
    <property type="entry name" value="TAT PATHWAY SIGNAL SEQUENCE"/>
    <property type="match status" value="1"/>
</dbReference>
<dbReference type="STRING" id="363999.A0A439D530"/>
<protein>
    <recommendedName>
        <fullName evidence="5">Tat pathway signal sequence</fullName>
    </recommendedName>
</protein>
<comment type="similarity">
    <text evidence="1">Belongs to the ustYa family.</text>
</comment>
<dbReference type="Proteomes" id="UP000286045">
    <property type="component" value="Unassembled WGS sequence"/>
</dbReference>
<evidence type="ECO:0000313" key="3">
    <source>
        <dbReference type="EMBL" id="RWA09500.1"/>
    </source>
</evidence>
<dbReference type="Pfam" id="PF11807">
    <property type="entry name" value="UstYa"/>
    <property type="match status" value="1"/>
</dbReference>
<sequence length="168" mass="19770">MWNQLGQDIFRSHCVVTVDWTFTVDEHTYRSSKPQHPEAGVRVGTNSEAGYLASFEATHQLHCLYNLFRASYLDYHVEERRDYEKDPKIWHERVDHCTDILRQKLECDRDTTLITYNWVKGKRTPAANFNVERMCPEWSEMDSWLERHGIGNDMPPKPSDAAELDQIP</sequence>
<gene>
    <name evidence="3" type="ORF">EKO27_g5597</name>
</gene>
<evidence type="ECO:0008006" key="5">
    <source>
        <dbReference type="Google" id="ProtNLM"/>
    </source>
</evidence>